<name>A0ABP6YZF9_9ACTN</name>
<comment type="caution">
    <text evidence="2">The sequence shown here is derived from an EMBL/GenBank/DDBJ whole genome shotgun (WGS) entry which is preliminary data.</text>
</comment>
<evidence type="ECO:0000313" key="3">
    <source>
        <dbReference type="Proteomes" id="UP001501074"/>
    </source>
</evidence>
<keyword evidence="1" id="KW-0812">Transmembrane</keyword>
<organism evidence="2 3">
    <name type="scientific">Kineosporia mesophila</name>
    <dbReference type="NCBI Taxonomy" id="566012"/>
    <lineage>
        <taxon>Bacteria</taxon>
        <taxon>Bacillati</taxon>
        <taxon>Actinomycetota</taxon>
        <taxon>Actinomycetes</taxon>
        <taxon>Kineosporiales</taxon>
        <taxon>Kineosporiaceae</taxon>
        <taxon>Kineosporia</taxon>
    </lineage>
</organism>
<keyword evidence="1" id="KW-1133">Transmembrane helix</keyword>
<sequence>MTVALATLVPFLASHLISDPAFLDGRITQAMAVAHGEASSDQSYLARQHSYEVAHTAWQEHPWLGVGPGGILGSDAPWLVLAKFGLIGAMALSMFGACLCVSIRRARQISGPQPIYAASRGWALILIALTPFGPWTEDKGISLAVALLVTAVVAQATSDDRVLPSERAAIACQNGNAT</sequence>
<gene>
    <name evidence="2" type="ORF">GCM10022223_05700</name>
</gene>
<evidence type="ECO:0000313" key="2">
    <source>
        <dbReference type="EMBL" id="GAA3593651.1"/>
    </source>
</evidence>
<reference evidence="3" key="1">
    <citation type="journal article" date="2019" name="Int. J. Syst. Evol. Microbiol.">
        <title>The Global Catalogue of Microorganisms (GCM) 10K type strain sequencing project: providing services to taxonomists for standard genome sequencing and annotation.</title>
        <authorList>
            <consortium name="The Broad Institute Genomics Platform"/>
            <consortium name="The Broad Institute Genome Sequencing Center for Infectious Disease"/>
            <person name="Wu L."/>
            <person name="Ma J."/>
        </authorList>
    </citation>
    <scope>NUCLEOTIDE SEQUENCE [LARGE SCALE GENOMIC DNA]</scope>
    <source>
        <strain evidence="3">JCM 16902</strain>
    </source>
</reference>
<dbReference type="EMBL" id="BAAAZO010000001">
    <property type="protein sequence ID" value="GAA3593651.1"/>
    <property type="molecule type" value="Genomic_DNA"/>
</dbReference>
<proteinExistence type="predicted"/>
<accession>A0ABP6YZF9</accession>
<feature type="transmembrane region" description="Helical" evidence="1">
    <location>
        <begin position="78"/>
        <end position="103"/>
    </location>
</feature>
<protein>
    <submittedName>
        <fullName evidence="2">Uncharacterized protein</fullName>
    </submittedName>
</protein>
<keyword evidence="3" id="KW-1185">Reference proteome</keyword>
<evidence type="ECO:0000256" key="1">
    <source>
        <dbReference type="SAM" id="Phobius"/>
    </source>
</evidence>
<dbReference type="Proteomes" id="UP001501074">
    <property type="component" value="Unassembled WGS sequence"/>
</dbReference>
<keyword evidence="1" id="KW-0472">Membrane</keyword>